<proteinExistence type="predicted"/>
<keyword evidence="2" id="KW-1185">Reference proteome</keyword>
<dbReference type="InterPro" id="IPR029037">
    <property type="entry name" value="DUF1407/YfgJ-like_sf"/>
</dbReference>
<organism evidence="1 2">
    <name type="scientific">Photobacterium aquae</name>
    <dbReference type="NCBI Taxonomy" id="1195763"/>
    <lineage>
        <taxon>Bacteria</taxon>
        <taxon>Pseudomonadati</taxon>
        <taxon>Pseudomonadota</taxon>
        <taxon>Gammaproteobacteria</taxon>
        <taxon>Vibrionales</taxon>
        <taxon>Vibrionaceae</taxon>
        <taxon>Photobacterium</taxon>
    </lineage>
</organism>
<keyword evidence="1" id="KW-0436">Ligase</keyword>
<name>A0A0J1H2G1_9GAMM</name>
<comment type="caution">
    <text evidence="1">The sequence shown here is derived from an EMBL/GenBank/DDBJ whole genome shotgun (WGS) entry which is preliminary data.</text>
</comment>
<dbReference type="RefSeq" id="WP_047878840.1">
    <property type="nucleotide sequence ID" value="NZ_LDOT01000012.1"/>
</dbReference>
<dbReference type="Proteomes" id="UP000036097">
    <property type="component" value="Unassembled WGS sequence"/>
</dbReference>
<dbReference type="OrthoDB" id="5405751at2"/>
<accession>A0A0J1H2G1</accession>
<reference evidence="1 2" key="1">
    <citation type="submission" date="2015-05" db="EMBL/GenBank/DDBJ databases">
        <title>Photobacterium galathea sp. nov.</title>
        <authorList>
            <person name="Machado H."/>
            <person name="Gram L."/>
        </authorList>
    </citation>
    <scope>NUCLEOTIDE SEQUENCE [LARGE SCALE GENOMIC DNA]</scope>
    <source>
        <strain evidence="1 2">CGMCC 1.12159</strain>
    </source>
</reference>
<evidence type="ECO:0000313" key="2">
    <source>
        <dbReference type="Proteomes" id="UP000036097"/>
    </source>
</evidence>
<dbReference type="SUPFAM" id="SSF161187">
    <property type="entry name" value="YfgJ-like"/>
    <property type="match status" value="1"/>
</dbReference>
<dbReference type="Pfam" id="PF07191">
    <property type="entry name" value="Zn_ribbon_6"/>
    <property type="match status" value="1"/>
</dbReference>
<dbReference type="AlphaFoldDB" id="A0A0J1H2G1"/>
<evidence type="ECO:0000313" key="1">
    <source>
        <dbReference type="EMBL" id="KLV05978.1"/>
    </source>
</evidence>
<sequence>MSQSQNYCPDCQSELVWQPEGYFCDFCQQPFRKEAYCNECGVRLEKLQACGSASYFCHCCNELKSKSRVKIVFAPQAEAQ</sequence>
<gene>
    <name evidence="1" type="ORF">ABT56_10680</name>
</gene>
<dbReference type="GO" id="GO:0016874">
    <property type="term" value="F:ligase activity"/>
    <property type="evidence" value="ECO:0007669"/>
    <property type="project" value="UniProtKB-KW"/>
</dbReference>
<dbReference type="STRING" id="1195763.ABT56_10680"/>
<dbReference type="PATRIC" id="fig|1195763.3.peg.2240"/>
<protein>
    <submittedName>
        <fullName evidence="1">DNA ligase</fullName>
    </submittedName>
</protein>
<dbReference type="InterPro" id="IPR010807">
    <property type="entry name" value="YfgJ-like"/>
</dbReference>
<dbReference type="Gene3D" id="2.10.290.10">
    <property type="entry name" value="YfgJ-like"/>
    <property type="match status" value="1"/>
</dbReference>
<dbReference type="EMBL" id="LDOT01000012">
    <property type="protein sequence ID" value="KLV05978.1"/>
    <property type="molecule type" value="Genomic_DNA"/>
</dbReference>